<evidence type="ECO:0000313" key="2">
    <source>
        <dbReference type="EMBL" id="KAE8392799.1"/>
    </source>
</evidence>
<dbReference type="EMBL" id="ML735234">
    <property type="protein sequence ID" value="KAE8392799.1"/>
    <property type="molecule type" value="Genomic_DNA"/>
</dbReference>
<gene>
    <name evidence="2" type="ORF">BDV23DRAFT_150484</name>
</gene>
<feature type="transmembrane region" description="Helical" evidence="1">
    <location>
        <begin position="12"/>
        <end position="32"/>
    </location>
</feature>
<protein>
    <submittedName>
        <fullName evidence="2">Uncharacterized protein</fullName>
    </submittedName>
</protein>
<proteinExistence type="predicted"/>
<keyword evidence="1" id="KW-0472">Membrane</keyword>
<accession>A0A5N7CFZ9</accession>
<organism evidence="2">
    <name type="scientific">Petromyces alliaceus</name>
    <name type="common">Aspergillus alliaceus</name>
    <dbReference type="NCBI Taxonomy" id="209559"/>
    <lineage>
        <taxon>Eukaryota</taxon>
        <taxon>Fungi</taxon>
        <taxon>Dikarya</taxon>
        <taxon>Ascomycota</taxon>
        <taxon>Pezizomycotina</taxon>
        <taxon>Eurotiomycetes</taxon>
        <taxon>Eurotiomycetidae</taxon>
        <taxon>Eurotiales</taxon>
        <taxon>Aspergillaceae</taxon>
        <taxon>Aspergillus</taxon>
        <taxon>Aspergillus subgen. Circumdati</taxon>
    </lineage>
</organism>
<evidence type="ECO:0000256" key="1">
    <source>
        <dbReference type="SAM" id="Phobius"/>
    </source>
</evidence>
<keyword evidence="1" id="KW-1133">Transmembrane helix</keyword>
<sequence>MQNLAGGTKSTTLSLFFSPFPFPFPFLVFCYFPSRRISRDKRNPWSLFPPCDLQYYGTTNAPESRCPLDADYAFQTVITIFLITFIEL</sequence>
<dbReference type="Proteomes" id="UP000326877">
    <property type="component" value="Unassembled WGS sequence"/>
</dbReference>
<name>A0A5N7CFZ9_PETAA</name>
<keyword evidence="1" id="KW-0812">Transmembrane</keyword>
<reference evidence="2" key="1">
    <citation type="submission" date="2019-04" db="EMBL/GenBank/DDBJ databases">
        <title>Friends and foes A comparative genomics studyof 23 Aspergillus species from section Flavi.</title>
        <authorList>
            <consortium name="DOE Joint Genome Institute"/>
            <person name="Kjaerbolling I."/>
            <person name="Vesth T."/>
            <person name="Frisvad J.C."/>
            <person name="Nybo J.L."/>
            <person name="Theobald S."/>
            <person name="Kildgaard S."/>
            <person name="Isbrandt T."/>
            <person name="Kuo A."/>
            <person name="Sato A."/>
            <person name="Lyhne E.K."/>
            <person name="Kogle M.E."/>
            <person name="Wiebenga A."/>
            <person name="Kun R.S."/>
            <person name="Lubbers R.J."/>
            <person name="Makela M.R."/>
            <person name="Barry K."/>
            <person name="Chovatia M."/>
            <person name="Clum A."/>
            <person name="Daum C."/>
            <person name="Haridas S."/>
            <person name="He G."/>
            <person name="LaButti K."/>
            <person name="Lipzen A."/>
            <person name="Mondo S."/>
            <person name="Riley R."/>
            <person name="Salamov A."/>
            <person name="Simmons B.A."/>
            <person name="Magnuson J.K."/>
            <person name="Henrissat B."/>
            <person name="Mortensen U.H."/>
            <person name="Larsen T.O."/>
            <person name="Devries R.P."/>
            <person name="Grigoriev I.V."/>
            <person name="Machida M."/>
            <person name="Baker S.E."/>
            <person name="Andersen M.R."/>
        </authorList>
    </citation>
    <scope>NUCLEOTIDE SEQUENCE [LARGE SCALE GENOMIC DNA]</scope>
    <source>
        <strain evidence="2">IBT 14317</strain>
    </source>
</reference>
<dbReference type="AlphaFoldDB" id="A0A5N7CFZ9"/>